<sequence>MITKLDKNAVRKKRHARVRTKISGTPECPRLNVFRSNKNIYAQLIDDLNGVTIASASTLDKAFDAGNTTNKEAAAKVGQLIAERAKEKDVSKVVFDRGGYLFHGRVKALADAARENGLQF</sequence>
<keyword evidence="3 7" id="KW-0694">RNA-binding</keyword>
<organism evidence="8 9">
    <name type="scientific">Savagea serpentis</name>
    <dbReference type="NCBI Taxonomy" id="2785297"/>
    <lineage>
        <taxon>Bacteria</taxon>
        <taxon>Bacillati</taxon>
        <taxon>Bacillota</taxon>
        <taxon>Bacilli</taxon>
        <taxon>Bacillales</taxon>
        <taxon>Caryophanaceae</taxon>
        <taxon>Savagea</taxon>
    </lineage>
</organism>
<keyword evidence="2 7" id="KW-0699">rRNA-binding</keyword>
<evidence type="ECO:0000256" key="1">
    <source>
        <dbReference type="ARBA" id="ARBA00007116"/>
    </source>
</evidence>
<comment type="similarity">
    <text evidence="1 7">Belongs to the universal ribosomal protein uL18 family.</text>
</comment>
<name>A0A8J7KSW3_9BACL</name>
<dbReference type="PANTHER" id="PTHR12899:SF3">
    <property type="entry name" value="LARGE RIBOSOMAL SUBUNIT PROTEIN UL18M"/>
    <property type="match status" value="1"/>
</dbReference>
<dbReference type="SUPFAM" id="SSF53137">
    <property type="entry name" value="Translational machinery components"/>
    <property type="match status" value="1"/>
</dbReference>
<dbReference type="RefSeq" id="WP_194562465.1">
    <property type="nucleotide sequence ID" value="NZ_JADKPV010000002.1"/>
</dbReference>
<evidence type="ECO:0000256" key="6">
    <source>
        <dbReference type="ARBA" id="ARBA00035197"/>
    </source>
</evidence>
<gene>
    <name evidence="7 8" type="primary">rplR</name>
    <name evidence="8" type="ORF">IRY55_06320</name>
</gene>
<dbReference type="Proteomes" id="UP000622653">
    <property type="component" value="Unassembled WGS sequence"/>
</dbReference>
<dbReference type="AlphaFoldDB" id="A0A8J7KSW3"/>
<comment type="subunit">
    <text evidence="7">Part of the 50S ribosomal subunit; part of the 5S rRNA/L5/L18/L25 subcomplex. Contacts the 5S and 23S rRNAs.</text>
</comment>
<dbReference type="EMBL" id="JADKPV010000002">
    <property type="protein sequence ID" value="MBF4500979.1"/>
    <property type="molecule type" value="Genomic_DNA"/>
</dbReference>
<dbReference type="InterPro" id="IPR005484">
    <property type="entry name" value="Ribosomal_uL18_bac/plant/anim"/>
</dbReference>
<keyword evidence="5 7" id="KW-0687">Ribonucleoprotein</keyword>
<keyword evidence="4 7" id="KW-0689">Ribosomal protein</keyword>
<comment type="caution">
    <text evidence="8">The sequence shown here is derived from an EMBL/GenBank/DDBJ whole genome shotgun (WGS) entry which is preliminary data.</text>
</comment>
<evidence type="ECO:0000256" key="4">
    <source>
        <dbReference type="ARBA" id="ARBA00022980"/>
    </source>
</evidence>
<dbReference type="InterPro" id="IPR057268">
    <property type="entry name" value="Ribosomal_L18"/>
</dbReference>
<dbReference type="CDD" id="cd00432">
    <property type="entry name" value="Ribosomal_L18_L5e"/>
    <property type="match status" value="1"/>
</dbReference>
<dbReference type="Pfam" id="PF00861">
    <property type="entry name" value="Ribosomal_L18p"/>
    <property type="match status" value="1"/>
</dbReference>
<comment type="function">
    <text evidence="7">This is one of the proteins that bind and probably mediate the attachment of the 5S RNA into the large ribosomal subunit, where it forms part of the central protuberance.</text>
</comment>
<dbReference type="InterPro" id="IPR004389">
    <property type="entry name" value="Ribosomal_uL18_bac-type"/>
</dbReference>
<keyword evidence="9" id="KW-1185">Reference proteome</keyword>
<evidence type="ECO:0000256" key="2">
    <source>
        <dbReference type="ARBA" id="ARBA00022730"/>
    </source>
</evidence>
<evidence type="ECO:0000313" key="8">
    <source>
        <dbReference type="EMBL" id="MBF4500979.1"/>
    </source>
</evidence>
<dbReference type="GO" id="GO:0008097">
    <property type="term" value="F:5S rRNA binding"/>
    <property type="evidence" value="ECO:0007669"/>
    <property type="project" value="TreeGrafter"/>
</dbReference>
<proteinExistence type="inferred from homology"/>
<dbReference type="GO" id="GO:0006412">
    <property type="term" value="P:translation"/>
    <property type="evidence" value="ECO:0007669"/>
    <property type="project" value="UniProtKB-UniRule"/>
</dbReference>
<dbReference type="GO" id="GO:0022625">
    <property type="term" value="C:cytosolic large ribosomal subunit"/>
    <property type="evidence" value="ECO:0007669"/>
    <property type="project" value="TreeGrafter"/>
</dbReference>
<dbReference type="Gene3D" id="3.30.420.100">
    <property type="match status" value="1"/>
</dbReference>
<evidence type="ECO:0000313" key="9">
    <source>
        <dbReference type="Proteomes" id="UP000622653"/>
    </source>
</evidence>
<dbReference type="NCBIfam" id="TIGR00060">
    <property type="entry name" value="L18_bact"/>
    <property type="match status" value="1"/>
</dbReference>
<evidence type="ECO:0000256" key="3">
    <source>
        <dbReference type="ARBA" id="ARBA00022884"/>
    </source>
</evidence>
<dbReference type="PANTHER" id="PTHR12899">
    <property type="entry name" value="39S RIBOSOMAL PROTEIN L18, MITOCHONDRIAL"/>
    <property type="match status" value="1"/>
</dbReference>
<evidence type="ECO:0000256" key="7">
    <source>
        <dbReference type="HAMAP-Rule" id="MF_01337"/>
    </source>
</evidence>
<reference evidence="8" key="1">
    <citation type="submission" date="2020-11" db="EMBL/GenBank/DDBJ databases">
        <title>Multidrug resistant novel bacterium Savagea serpentis sp. nov., isolated from the scats of a vine snake (Ahaetulla nasuta).</title>
        <authorList>
            <person name="Venkata Ramana V."/>
            <person name="Vikas Patil S."/>
            <person name="Yogita Lugani V."/>
        </authorList>
    </citation>
    <scope>NUCLEOTIDE SEQUENCE</scope>
    <source>
        <strain evidence="8">SN6</strain>
    </source>
</reference>
<dbReference type="FunFam" id="3.30.420.100:FF:000001">
    <property type="entry name" value="50S ribosomal protein L18"/>
    <property type="match status" value="1"/>
</dbReference>
<dbReference type="GO" id="GO:0003735">
    <property type="term" value="F:structural constituent of ribosome"/>
    <property type="evidence" value="ECO:0007669"/>
    <property type="project" value="InterPro"/>
</dbReference>
<protein>
    <recommendedName>
        <fullName evidence="6 7">Large ribosomal subunit protein uL18</fullName>
    </recommendedName>
</protein>
<dbReference type="HAMAP" id="MF_01337_B">
    <property type="entry name" value="Ribosomal_uL18_B"/>
    <property type="match status" value="1"/>
</dbReference>
<accession>A0A8J7KSW3</accession>
<evidence type="ECO:0000256" key="5">
    <source>
        <dbReference type="ARBA" id="ARBA00023274"/>
    </source>
</evidence>